<dbReference type="Proteomes" id="UP001550044">
    <property type="component" value="Unassembled WGS sequence"/>
</dbReference>
<feature type="non-terminal residue" evidence="1">
    <location>
        <position position="1"/>
    </location>
</feature>
<sequence>EALGQVAPSAVVELNRAVAVAMATGPQQALAIVDELVATDRLPGSHLLPSVRGELLRRLGRTGEARAELELAARLCRNTREQSVLLRKAATLP</sequence>
<gene>
    <name evidence="1" type="ORF">ABZV61_16195</name>
</gene>
<protein>
    <submittedName>
        <fullName evidence="1">RNA polymerase subunit sigma-24</fullName>
    </submittedName>
</protein>
<dbReference type="EMBL" id="JBEXIP010000010">
    <property type="protein sequence ID" value="MET8434311.1"/>
    <property type="molecule type" value="Genomic_DNA"/>
</dbReference>
<evidence type="ECO:0000313" key="2">
    <source>
        <dbReference type="Proteomes" id="UP001550044"/>
    </source>
</evidence>
<evidence type="ECO:0000313" key="1">
    <source>
        <dbReference type="EMBL" id="MET8434311.1"/>
    </source>
</evidence>
<organism evidence="1 2">
    <name type="scientific">Streptomyces sp. 900116325</name>
    <dbReference type="NCBI Taxonomy" id="3154295"/>
    <lineage>
        <taxon>Bacteria</taxon>
        <taxon>Bacillati</taxon>
        <taxon>Actinomycetota</taxon>
        <taxon>Actinomycetes</taxon>
        <taxon>Kitasatosporales</taxon>
        <taxon>Streptomycetaceae</taxon>
        <taxon>Streptomyces</taxon>
    </lineage>
</organism>
<dbReference type="PANTHER" id="PTHR47756:SF2">
    <property type="entry name" value="BLL6612 PROTEIN"/>
    <property type="match status" value="1"/>
</dbReference>
<proteinExistence type="predicted"/>
<accession>A0ABV2UA29</accession>
<keyword evidence="2" id="KW-1185">Reference proteome</keyword>
<reference evidence="1 2" key="1">
    <citation type="submission" date="2024-06" db="EMBL/GenBank/DDBJ databases">
        <title>The Natural Products Discovery Center: Release of the First 8490 Sequenced Strains for Exploring Actinobacteria Biosynthetic Diversity.</title>
        <authorList>
            <person name="Kalkreuter E."/>
            <person name="Kautsar S.A."/>
            <person name="Yang D."/>
            <person name="Bader C.D."/>
            <person name="Teijaro C.N."/>
            <person name="Fluegel L."/>
            <person name="Davis C.M."/>
            <person name="Simpson J.R."/>
            <person name="Lauterbach L."/>
            <person name="Steele A.D."/>
            <person name="Gui C."/>
            <person name="Meng S."/>
            <person name="Li G."/>
            <person name="Viehrig K."/>
            <person name="Ye F."/>
            <person name="Su P."/>
            <person name="Kiefer A.F."/>
            <person name="Nichols A."/>
            <person name="Cepeda A.J."/>
            <person name="Yan W."/>
            <person name="Fan B."/>
            <person name="Jiang Y."/>
            <person name="Adhikari A."/>
            <person name="Zheng C.-J."/>
            <person name="Schuster L."/>
            <person name="Cowan T.M."/>
            <person name="Smanski M.J."/>
            <person name="Chevrette M.G."/>
            <person name="De Carvalho L.P.S."/>
            <person name="Shen B."/>
        </authorList>
    </citation>
    <scope>NUCLEOTIDE SEQUENCE [LARGE SCALE GENOMIC DNA]</scope>
    <source>
        <strain evidence="1 2">NPDC005137</strain>
    </source>
</reference>
<comment type="caution">
    <text evidence="1">The sequence shown here is derived from an EMBL/GenBank/DDBJ whole genome shotgun (WGS) entry which is preliminary data.</text>
</comment>
<name>A0ABV2UA29_9ACTN</name>
<dbReference type="PANTHER" id="PTHR47756">
    <property type="entry name" value="BLL6612 PROTEIN-RELATED"/>
    <property type="match status" value="1"/>
</dbReference>